<evidence type="ECO:0000313" key="3">
    <source>
        <dbReference type="Proteomes" id="UP000546200"/>
    </source>
</evidence>
<comment type="caution">
    <text evidence="2">The sequence shown here is derived from an EMBL/GenBank/DDBJ whole genome shotgun (WGS) entry which is preliminary data.</text>
</comment>
<feature type="region of interest" description="Disordered" evidence="1">
    <location>
        <begin position="18"/>
        <end position="43"/>
    </location>
</feature>
<keyword evidence="3" id="KW-1185">Reference proteome</keyword>
<sequence length="217" mass="22981">MIGAVLVTLMLAQSQIPQQSDPPYVSASPTRPGEAQRPFAGRMPSDPASLVQMQAFGRCVARHAPTKAAALLRMNFTEPQFGSAVRKLAWSDNGCVPRGKRAQFAPELFAGAMAEELLSHTTNMASALTYDPSRPPVKAMNDSDLVASCVARTSPRDVAALFATPPASAAEATAIRGLTPVVERCVADGRQARFNKPGLRAILATAFFRIVQSGTSA</sequence>
<protein>
    <submittedName>
        <fullName evidence="2">Uncharacterized protein</fullName>
    </submittedName>
</protein>
<accession>A0A7W9ESW1</accession>
<proteinExistence type="predicted"/>
<evidence type="ECO:0000313" key="2">
    <source>
        <dbReference type="EMBL" id="MBB5713555.1"/>
    </source>
</evidence>
<gene>
    <name evidence="2" type="ORF">FHS94_000374</name>
</gene>
<evidence type="ECO:0000256" key="1">
    <source>
        <dbReference type="SAM" id="MobiDB-lite"/>
    </source>
</evidence>
<dbReference type="EMBL" id="JACIJK010000001">
    <property type="protein sequence ID" value="MBB5713555.1"/>
    <property type="molecule type" value="Genomic_DNA"/>
</dbReference>
<dbReference type="AlphaFoldDB" id="A0A7W9ESW1"/>
<reference evidence="2 3" key="1">
    <citation type="submission" date="2020-08" db="EMBL/GenBank/DDBJ databases">
        <title>Genomic Encyclopedia of Type Strains, Phase IV (KMG-IV): sequencing the most valuable type-strain genomes for metagenomic binning, comparative biology and taxonomic classification.</title>
        <authorList>
            <person name="Goeker M."/>
        </authorList>
    </citation>
    <scope>NUCLEOTIDE SEQUENCE [LARGE SCALE GENOMIC DNA]</scope>
    <source>
        <strain evidence="2 3">DSM 100044</strain>
    </source>
</reference>
<dbReference type="RefSeq" id="WP_184053979.1">
    <property type="nucleotide sequence ID" value="NZ_JACIJK010000001.1"/>
</dbReference>
<name>A0A7W9ESW1_9SPHN</name>
<dbReference type="Proteomes" id="UP000546200">
    <property type="component" value="Unassembled WGS sequence"/>
</dbReference>
<organism evidence="2 3">
    <name type="scientific">Sphingomonas aerophila</name>
    <dbReference type="NCBI Taxonomy" id="1344948"/>
    <lineage>
        <taxon>Bacteria</taxon>
        <taxon>Pseudomonadati</taxon>
        <taxon>Pseudomonadota</taxon>
        <taxon>Alphaproteobacteria</taxon>
        <taxon>Sphingomonadales</taxon>
        <taxon>Sphingomonadaceae</taxon>
        <taxon>Sphingomonas</taxon>
    </lineage>
</organism>